<protein>
    <recommendedName>
        <fullName evidence="4">DUF5735 domain-containing protein</fullName>
    </recommendedName>
</protein>
<name>A0AA85F6A1_9TREM</name>
<organism evidence="5 6">
    <name type="scientific">Schistosoma rodhaini</name>
    <dbReference type="NCBI Taxonomy" id="6188"/>
    <lineage>
        <taxon>Eukaryota</taxon>
        <taxon>Metazoa</taxon>
        <taxon>Spiralia</taxon>
        <taxon>Lophotrochozoa</taxon>
        <taxon>Platyhelminthes</taxon>
        <taxon>Trematoda</taxon>
        <taxon>Digenea</taxon>
        <taxon>Strigeidida</taxon>
        <taxon>Schistosomatoidea</taxon>
        <taxon>Schistosomatidae</taxon>
        <taxon>Schistosoma</taxon>
    </lineage>
</organism>
<reference evidence="6" key="2">
    <citation type="submission" date="2023-11" db="UniProtKB">
        <authorList>
            <consortium name="WormBaseParasite"/>
        </authorList>
    </citation>
    <scope>IDENTIFICATION</scope>
</reference>
<evidence type="ECO:0000256" key="2">
    <source>
        <dbReference type="SAM" id="Phobius"/>
    </source>
</evidence>
<evidence type="ECO:0000256" key="3">
    <source>
        <dbReference type="SAM" id="SignalP"/>
    </source>
</evidence>
<keyword evidence="2" id="KW-0472">Membrane</keyword>
<feature type="transmembrane region" description="Helical" evidence="2">
    <location>
        <begin position="1163"/>
        <end position="1189"/>
    </location>
</feature>
<feature type="compositionally biased region" description="Polar residues" evidence="1">
    <location>
        <begin position="1481"/>
        <end position="1505"/>
    </location>
</feature>
<dbReference type="InterPro" id="IPR043793">
    <property type="entry name" value="DUF5735"/>
</dbReference>
<evidence type="ECO:0000313" key="6">
    <source>
        <dbReference type="WBParaSite" id="SRDH1_37930.8"/>
    </source>
</evidence>
<dbReference type="Proteomes" id="UP000050792">
    <property type="component" value="Unassembled WGS sequence"/>
</dbReference>
<feature type="signal peptide" evidence="3">
    <location>
        <begin position="1"/>
        <end position="25"/>
    </location>
</feature>
<feature type="domain" description="DUF5735" evidence="4">
    <location>
        <begin position="49"/>
        <end position="185"/>
    </location>
</feature>
<keyword evidence="2" id="KW-1133">Transmembrane helix</keyword>
<evidence type="ECO:0000259" key="4">
    <source>
        <dbReference type="Pfam" id="PF19006"/>
    </source>
</evidence>
<feature type="region of interest" description="Disordered" evidence="1">
    <location>
        <begin position="1481"/>
        <end position="1512"/>
    </location>
</feature>
<feature type="compositionally biased region" description="Basic and acidic residues" evidence="1">
    <location>
        <begin position="1113"/>
        <end position="1125"/>
    </location>
</feature>
<dbReference type="Pfam" id="PF19006">
    <property type="entry name" value="DUF5735"/>
    <property type="match status" value="1"/>
</dbReference>
<reference evidence="5" key="1">
    <citation type="submission" date="2022-06" db="EMBL/GenBank/DDBJ databases">
        <authorList>
            <person name="Berger JAMES D."/>
            <person name="Berger JAMES D."/>
        </authorList>
    </citation>
    <scope>NUCLEOTIDE SEQUENCE [LARGE SCALE GENOMIC DNA]</scope>
</reference>
<feature type="region of interest" description="Disordered" evidence="1">
    <location>
        <begin position="1113"/>
        <end position="1132"/>
    </location>
</feature>
<sequence>MCSVLHTATLLLLLHLTLLTRSLTGISPDIYTDPNELAFEVYSSNTTLEKSFFLIQPAMDGSIIAHLGSHNSTHFYKMASINVFLNTHIIFVYKTHSSPLYALCSVENNYLIAQQNTFILCAFRVYIQPFDLHVFSNSSCTIRTVNESECAVKLDLDYIKMQFRAHMTESLTILVKYNATAYQANYTEPYFHYVERSDITHSLIHQSQVLPPVTAIQKPDFEWSNINHGISNASLVQIGISSLRLNHEFSLRVAVNRSSQIHEFRLGIQFGPTVRFVRPKPSKFWGVKVIPSQYGVNIRFRNKKPDMTQKQGAQINDKSFMNAAELIMEYIVQENHPLGSSLNNHIDINSIDVSSIDSGSRSSINVPLAQFKSDRLNTNNFHGLDNDVFLDNASVDIESDFNEDSQNMENNNLGINKHNSNNNFIDNNDYSFIKQPIIQVKLIHFINQSNLSKVILSSLNNFINLDIPRLFMQPNNMHIFVQFEPRDIIEPPWFPAISSPEPRKLRIIGLIPEQHSGLLNNDRSYEFSPSTHSVGRLVDLTRSVFCRPSTTRGLSDALVDVIISSSPACSISMRQAPSEIENISPPFNDGFLRDLKISMLTKVSGGFGMRTGWNDQLVLALPSSVEQAYRIPIAPSIYGPISLDTHWPWRDWRGPTVRRWMLEGFQIHTAKRLLRKITSWKIPQNSALNSNNPVDHPQTENESFAGMDRYEQTMVTVTARIYTMKPGTGQRIYLGSSFIDKQQSSSLFSIPPIRSEFHTNEDGSGQLIFDITRLLPSWALIVKPVKSHQSSSNFDTISAAYLYRDNFSGRPYLIGRWPGKVELSLVATLGDFQPLATLSIDVVDFDDLTVHQPNSMYTNENIDIVALKAECIDPHLELSGSLNPATTGNSEGLLFDSSSQDAYRKKYSHVFDDKYDGIRTTTIQDYSLPNPHRLNINLIGRSPKSVKLVTAAASSTIRHPQSFKFKLIRSDQNIPRIMDTVGPSVSSAVCPIHLLVINIILSDGSMIGAHTVPKNQLRISSYGSKYVWDPAMLVQPTNDEREYAQNITVPINSLIIWPAVLTDTKETKFHSLPLAIMDDVFVYIRKSGMVQDPGSPQNPSYWFSKQKKHKTSEKILRSSEQEKDSSVASSNTGSWLQFSTSFSLSNTDKSNDSKNQYTQTVSLVTYILVIIGCSAIFLLIISCSVVIILRKRHSRQLKPENKINFNLLPSYQGHLDEKLGKFDSDEPNDIGDRFLNGRLPVSHMISSAGDQSTQMNITSTFCNINCGEPLISGGCAVGSSPLCLESRTHIVSGRSCSSMGSVNSGTFINNNIKRSMIIDTTANPYFICSESSSSGRVQHVSQRSCSTNLSPVNTPPAMMNYQLAYDNPTSQENWNTPPTNLSIHSNPHSKALYYDGGNMDQCVMWSTSHHVDGQPCNGDYTSGLGSVGTAEGCSDEGVASGIEVNSMSQEVNNNNTNGISYFPGSMKYKLDHIYQQQRQTPNGFRSANDSFTGVISNNGNSTTRNQSRDAPKKYKNNLLSGTILDSSGICVGGGSLSGTSSGGDTSDYRQDRVHPGSLCQINRDMNSRPSQIMYSPTKEIDTNLNSVSCSMNAQKVADLTRDCKTNSSPKNRHMFESFQKVGLHVEQSENVGESLRKGVMARENNGLVNMRCTTTEDDSHSKLDANFCLNTYELHSTINPTGEGCDGFPLHVPSMMLLNGRVHSGSVTRSSLNSPIMPNRSYEYVEPNSYNSKQPSHGYKRSDSFGMATHGIPVAAVECYKNNDLTQKLVFDTDNFENSCEKQNLFNRDSLTMVGTVDEVIGEISDITDEGVILQKSTNNQAEITCNTDNSGITYLYKIPAPEV</sequence>
<evidence type="ECO:0000313" key="5">
    <source>
        <dbReference type="Proteomes" id="UP000050792"/>
    </source>
</evidence>
<feature type="chain" id="PRO_5041642712" description="DUF5735 domain-containing protein" evidence="3">
    <location>
        <begin position="26"/>
        <end position="1844"/>
    </location>
</feature>
<accession>A0AA85F6A1</accession>
<dbReference type="WBParaSite" id="SRDH1_37930.8">
    <property type="protein sequence ID" value="SRDH1_37930.8"/>
    <property type="gene ID" value="SRDH1_37930"/>
</dbReference>
<keyword evidence="5" id="KW-1185">Reference proteome</keyword>
<proteinExistence type="predicted"/>
<evidence type="ECO:0000256" key="1">
    <source>
        <dbReference type="SAM" id="MobiDB-lite"/>
    </source>
</evidence>
<keyword evidence="3" id="KW-0732">Signal</keyword>
<keyword evidence="2" id="KW-0812">Transmembrane</keyword>